<keyword evidence="8" id="KW-1278">Translocase</keyword>
<evidence type="ECO:0000313" key="11">
    <source>
        <dbReference type="EMBL" id="QTL96693.1"/>
    </source>
</evidence>
<dbReference type="GO" id="GO:0016887">
    <property type="term" value="F:ATP hydrolysis activity"/>
    <property type="evidence" value="ECO:0007669"/>
    <property type="project" value="InterPro"/>
</dbReference>
<sequence length="512" mass="56618">MLKDYLVRMKDVSKRFGGVIALENVNFSIKPGEVHVLLGENGAGKSTLMKILSGVYQLSSGELYIKGKEASNLTPKEAQNLGISIIHQELSLINELSVAENIFVGRLPETSIGTVDYKKLASETSNVLKRVGLKIDSFEMVETLKISHKQLVEIAKALSLNADVIIMDEPTSSLTFDEVDVLFDIIRILKKEGVGIVYISHKLDEVMEIGDRVTVLKDGKYVGTEKIEDITTNQLITMMVGKSLSTKYSEENKKKINYVSDKVKMEVKDLKRADKSIKDISFSLYKGEVLGFFGLIGSGRTETVRAIIGADKKETGQVIIDGKEVKINNPYNGLKMGIGLIPENRTEEGFFDNLTIWQNVSLPSLIKTAAWKGIGGLTKSSYERKLAENVVNNLNLKCDSIEQSVSELSGGNQQKVVVGKWLEAGVDIYIFDEPTRGIDVGVKQNIYNIINELAKMGKSIILVSSELPELLSICDRIIVFKEGRIAADYDIDEANKENIMYSATIGKKKMEG</sequence>
<protein>
    <submittedName>
        <fullName evidence="11">ATP-binding cassette domain-containing protein</fullName>
    </submittedName>
</protein>
<keyword evidence="4" id="KW-0762">Sugar transport</keyword>
<dbReference type="InterPro" id="IPR017871">
    <property type="entry name" value="ABC_transporter-like_CS"/>
</dbReference>
<evidence type="ECO:0000256" key="3">
    <source>
        <dbReference type="ARBA" id="ARBA00022475"/>
    </source>
</evidence>
<keyword evidence="9" id="KW-0472">Membrane</keyword>
<evidence type="ECO:0000256" key="5">
    <source>
        <dbReference type="ARBA" id="ARBA00022737"/>
    </source>
</evidence>
<dbReference type="InterPro" id="IPR027417">
    <property type="entry name" value="P-loop_NTPase"/>
</dbReference>
<evidence type="ECO:0000256" key="6">
    <source>
        <dbReference type="ARBA" id="ARBA00022741"/>
    </source>
</evidence>
<dbReference type="InterPro" id="IPR050107">
    <property type="entry name" value="ABC_carbohydrate_import_ATPase"/>
</dbReference>
<evidence type="ECO:0000313" key="12">
    <source>
        <dbReference type="Proteomes" id="UP000665020"/>
    </source>
</evidence>
<keyword evidence="6" id="KW-0547">Nucleotide-binding</keyword>
<dbReference type="PROSITE" id="PS50893">
    <property type="entry name" value="ABC_TRANSPORTER_2"/>
    <property type="match status" value="2"/>
</dbReference>
<dbReference type="RefSeq" id="WP_230868408.1">
    <property type="nucleotide sequence ID" value="NZ_CP046640.1"/>
</dbReference>
<dbReference type="FunFam" id="3.40.50.300:FF:000127">
    <property type="entry name" value="Ribose import ATP-binding protein RbsA"/>
    <property type="match status" value="1"/>
</dbReference>
<keyword evidence="7 11" id="KW-0067">ATP-binding</keyword>
<evidence type="ECO:0000256" key="4">
    <source>
        <dbReference type="ARBA" id="ARBA00022597"/>
    </source>
</evidence>
<dbReference type="GO" id="GO:0005886">
    <property type="term" value="C:plasma membrane"/>
    <property type="evidence" value="ECO:0007669"/>
    <property type="project" value="UniProtKB-SubCell"/>
</dbReference>
<dbReference type="InterPro" id="IPR003439">
    <property type="entry name" value="ABC_transporter-like_ATP-bd"/>
</dbReference>
<keyword evidence="5" id="KW-0677">Repeat</keyword>
<dbReference type="AlphaFoldDB" id="A0A8A7K4P6"/>
<feature type="domain" description="ABC transporter" evidence="10">
    <location>
        <begin position="7"/>
        <end position="243"/>
    </location>
</feature>
<dbReference type="Proteomes" id="UP000665020">
    <property type="component" value="Chromosome"/>
</dbReference>
<evidence type="ECO:0000256" key="9">
    <source>
        <dbReference type="ARBA" id="ARBA00023136"/>
    </source>
</evidence>
<dbReference type="PANTHER" id="PTHR43790">
    <property type="entry name" value="CARBOHYDRATE TRANSPORT ATP-BINDING PROTEIN MG119-RELATED"/>
    <property type="match status" value="1"/>
</dbReference>
<gene>
    <name evidence="11" type="ORF">GM661_01245</name>
</gene>
<dbReference type="KEGG" id="ifn:GM661_01245"/>
<dbReference type="Pfam" id="PF00005">
    <property type="entry name" value="ABC_tran"/>
    <property type="match status" value="2"/>
</dbReference>
<evidence type="ECO:0000259" key="10">
    <source>
        <dbReference type="PROSITE" id="PS50893"/>
    </source>
</evidence>
<dbReference type="GO" id="GO:0005524">
    <property type="term" value="F:ATP binding"/>
    <property type="evidence" value="ECO:0007669"/>
    <property type="project" value="UniProtKB-KW"/>
</dbReference>
<dbReference type="CDD" id="cd03215">
    <property type="entry name" value="ABC_Carb_Monos_II"/>
    <property type="match status" value="1"/>
</dbReference>
<dbReference type="SUPFAM" id="SSF52540">
    <property type="entry name" value="P-loop containing nucleoside triphosphate hydrolases"/>
    <property type="match status" value="2"/>
</dbReference>
<dbReference type="Gene3D" id="3.40.50.300">
    <property type="entry name" value="P-loop containing nucleotide triphosphate hydrolases"/>
    <property type="match status" value="2"/>
</dbReference>
<keyword evidence="12" id="KW-1185">Reference proteome</keyword>
<evidence type="ECO:0000256" key="8">
    <source>
        <dbReference type="ARBA" id="ARBA00022967"/>
    </source>
</evidence>
<evidence type="ECO:0000256" key="2">
    <source>
        <dbReference type="ARBA" id="ARBA00022448"/>
    </source>
</evidence>
<dbReference type="InterPro" id="IPR003593">
    <property type="entry name" value="AAA+_ATPase"/>
</dbReference>
<dbReference type="CDD" id="cd03216">
    <property type="entry name" value="ABC_Carb_Monos_I"/>
    <property type="match status" value="1"/>
</dbReference>
<comment type="subcellular location">
    <subcellularLocation>
        <location evidence="1">Cell membrane</location>
        <topology evidence="1">Peripheral membrane protein</topology>
    </subcellularLocation>
</comment>
<reference evidence="11" key="1">
    <citation type="submission" date="2019-12" db="EMBL/GenBank/DDBJ databases">
        <authorList>
            <person name="zhang j."/>
            <person name="sun C.M."/>
        </authorList>
    </citation>
    <scope>NUCLEOTIDE SEQUENCE</scope>
    <source>
        <strain evidence="11">NS-1</strain>
    </source>
</reference>
<proteinExistence type="predicted"/>
<dbReference type="EMBL" id="CP046640">
    <property type="protein sequence ID" value="QTL96693.1"/>
    <property type="molecule type" value="Genomic_DNA"/>
</dbReference>
<evidence type="ECO:0000256" key="1">
    <source>
        <dbReference type="ARBA" id="ARBA00004202"/>
    </source>
</evidence>
<organism evidence="11 12">
    <name type="scientific">Iocasia fonsfrigidae</name>
    <dbReference type="NCBI Taxonomy" id="2682810"/>
    <lineage>
        <taxon>Bacteria</taxon>
        <taxon>Bacillati</taxon>
        <taxon>Bacillota</taxon>
        <taxon>Clostridia</taxon>
        <taxon>Halanaerobiales</taxon>
        <taxon>Halanaerobiaceae</taxon>
        <taxon>Iocasia</taxon>
    </lineage>
</organism>
<dbReference type="SMART" id="SM00382">
    <property type="entry name" value="AAA"/>
    <property type="match status" value="2"/>
</dbReference>
<dbReference type="PROSITE" id="PS00211">
    <property type="entry name" value="ABC_TRANSPORTER_1"/>
    <property type="match status" value="1"/>
</dbReference>
<accession>A0A8A7K4P6</accession>
<keyword evidence="2" id="KW-0813">Transport</keyword>
<feature type="domain" description="ABC transporter" evidence="10">
    <location>
        <begin position="257"/>
        <end position="507"/>
    </location>
</feature>
<dbReference type="PANTHER" id="PTHR43790:SF3">
    <property type="entry name" value="D-ALLOSE IMPORT ATP-BINDING PROTEIN ALSA-RELATED"/>
    <property type="match status" value="1"/>
</dbReference>
<name>A0A8A7K4P6_9FIRM</name>
<keyword evidence="3" id="KW-1003">Cell membrane</keyword>
<evidence type="ECO:0000256" key="7">
    <source>
        <dbReference type="ARBA" id="ARBA00022840"/>
    </source>
</evidence>